<evidence type="ECO:0000256" key="3">
    <source>
        <dbReference type="ARBA" id="ARBA00012668"/>
    </source>
</evidence>
<feature type="domain" description="FAD-binding FR-type" evidence="15">
    <location>
        <begin position="288"/>
        <end position="384"/>
    </location>
</feature>
<keyword evidence="17" id="KW-1185">Reference proteome</keyword>
<keyword evidence="5" id="KW-1003">Cell membrane</keyword>
<dbReference type="InterPro" id="IPR051410">
    <property type="entry name" value="Ferric/Cupric_Reductase"/>
</dbReference>
<reference evidence="16 17" key="1">
    <citation type="journal article" date="2019" name="Nat. Ecol. Evol.">
        <title>Megaphylogeny resolves global patterns of mushroom evolution.</title>
        <authorList>
            <person name="Varga T."/>
            <person name="Krizsan K."/>
            <person name="Foldi C."/>
            <person name="Dima B."/>
            <person name="Sanchez-Garcia M."/>
            <person name="Sanchez-Ramirez S."/>
            <person name="Szollosi G.J."/>
            <person name="Szarkandi J.G."/>
            <person name="Papp V."/>
            <person name="Albert L."/>
            <person name="Andreopoulos W."/>
            <person name="Angelini C."/>
            <person name="Antonin V."/>
            <person name="Barry K.W."/>
            <person name="Bougher N.L."/>
            <person name="Buchanan P."/>
            <person name="Buyck B."/>
            <person name="Bense V."/>
            <person name="Catcheside P."/>
            <person name="Chovatia M."/>
            <person name="Cooper J."/>
            <person name="Damon W."/>
            <person name="Desjardin D."/>
            <person name="Finy P."/>
            <person name="Geml J."/>
            <person name="Haridas S."/>
            <person name="Hughes K."/>
            <person name="Justo A."/>
            <person name="Karasinski D."/>
            <person name="Kautmanova I."/>
            <person name="Kiss B."/>
            <person name="Kocsube S."/>
            <person name="Kotiranta H."/>
            <person name="LaButti K.M."/>
            <person name="Lechner B.E."/>
            <person name="Liimatainen K."/>
            <person name="Lipzen A."/>
            <person name="Lukacs Z."/>
            <person name="Mihaltcheva S."/>
            <person name="Morgado L.N."/>
            <person name="Niskanen T."/>
            <person name="Noordeloos M.E."/>
            <person name="Ohm R.A."/>
            <person name="Ortiz-Santana B."/>
            <person name="Ovrebo C."/>
            <person name="Racz N."/>
            <person name="Riley R."/>
            <person name="Savchenko A."/>
            <person name="Shiryaev A."/>
            <person name="Soop K."/>
            <person name="Spirin V."/>
            <person name="Szebenyi C."/>
            <person name="Tomsovsky M."/>
            <person name="Tulloss R.E."/>
            <person name="Uehling J."/>
            <person name="Grigoriev I.V."/>
            <person name="Vagvolgyi C."/>
            <person name="Papp T."/>
            <person name="Martin F.M."/>
            <person name="Miettinen O."/>
            <person name="Hibbett D.S."/>
            <person name="Nagy L.G."/>
        </authorList>
    </citation>
    <scope>NUCLEOTIDE SEQUENCE [LARGE SCALE GENOMIC DNA]</scope>
    <source>
        <strain evidence="16 17">CBS 962.96</strain>
    </source>
</reference>
<dbReference type="InterPro" id="IPR013121">
    <property type="entry name" value="Fe_red_NAD-bd_6"/>
</dbReference>
<comment type="catalytic activity">
    <reaction evidence="13">
        <text>2 a Fe(II)-siderophore + NADP(+) + H(+) = 2 a Fe(III)-siderophore + NADPH</text>
        <dbReference type="Rhea" id="RHEA:28795"/>
        <dbReference type="Rhea" id="RHEA-COMP:11342"/>
        <dbReference type="Rhea" id="RHEA-COMP:11344"/>
        <dbReference type="ChEBI" id="CHEBI:15378"/>
        <dbReference type="ChEBI" id="CHEBI:29033"/>
        <dbReference type="ChEBI" id="CHEBI:29034"/>
        <dbReference type="ChEBI" id="CHEBI:57783"/>
        <dbReference type="ChEBI" id="CHEBI:58349"/>
        <dbReference type="EC" id="1.16.1.9"/>
    </reaction>
</comment>
<evidence type="ECO:0000256" key="6">
    <source>
        <dbReference type="ARBA" id="ARBA00022692"/>
    </source>
</evidence>
<comment type="subcellular location">
    <subcellularLocation>
        <location evidence="1">Cell membrane</location>
        <topology evidence="1">Multi-pass membrane protein</topology>
    </subcellularLocation>
</comment>
<evidence type="ECO:0000256" key="8">
    <source>
        <dbReference type="ARBA" id="ARBA00022989"/>
    </source>
</evidence>
<dbReference type="EC" id="1.16.1.9" evidence="3"/>
<evidence type="ECO:0000256" key="2">
    <source>
        <dbReference type="ARBA" id="ARBA00006278"/>
    </source>
</evidence>
<proteinExistence type="inferred from homology"/>
<evidence type="ECO:0000256" key="13">
    <source>
        <dbReference type="ARBA" id="ARBA00048483"/>
    </source>
</evidence>
<evidence type="ECO:0000256" key="11">
    <source>
        <dbReference type="ARBA" id="ARBA00023136"/>
    </source>
</evidence>
<gene>
    <name evidence="16" type="ORF">K435DRAFT_934828</name>
</gene>
<dbReference type="InterPro" id="IPR017927">
    <property type="entry name" value="FAD-bd_FR_type"/>
</dbReference>
<dbReference type="SFLD" id="SFLDG01168">
    <property type="entry name" value="Ferric_reductase_subgroup_(FRE"/>
    <property type="match status" value="1"/>
</dbReference>
<dbReference type="GO" id="GO:0006826">
    <property type="term" value="P:iron ion transport"/>
    <property type="evidence" value="ECO:0007669"/>
    <property type="project" value="TreeGrafter"/>
</dbReference>
<evidence type="ECO:0000256" key="1">
    <source>
        <dbReference type="ARBA" id="ARBA00004651"/>
    </source>
</evidence>
<dbReference type="OrthoDB" id="4494341at2759"/>
<dbReference type="Gene3D" id="3.40.50.80">
    <property type="entry name" value="Nucleotide-binding domain of ferredoxin-NADP reductase (FNR) module"/>
    <property type="match status" value="1"/>
</dbReference>
<keyword evidence="11 14" id="KW-0472">Membrane</keyword>
<dbReference type="AlphaFoldDB" id="A0A4S8L1C3"/>
<evidence type="ECO:0000256" key="10">
    <source>
        <dbReference type="ARBA" id="ARBA00023065"/>
    </source>
</evidence>
<evidence type="ECO:0000259" key="15">
    <source>
        <dbReference type="PROSITE" id="PS51384"/>
    </source>
</evidence>
<keyword evidence="8 14" id="KW-1133">Transmembrane helix</keyword>
<keyword evidence="9" id="KW-0560">Oxidoreductase</keyword>
<dbReference type="PANTHER" id="PTHR32361:SF9">
    <property type="entry name" value="FERRIC REDUCTASE TRANSMEMBRANE COMPONENT 3-RELATED"/>
    <property type="match status" value="1"/>
</dbReference>
<sequence>MADASGSDVSNLIERTETYPYYMWYFTACFLGVVSLCNFSSLLFSKISRSSFAVSSTPHSDPEKNASNPNGAISFSRLPMAIVNTFRVLAYRTTINIGSSFSINLAEVVVSVVYIVALYTLAFINTTTSDGRSLSITFWSSRAGTLATSQLPLIVALGTKNNVISVLTGVGYEKLNFIHRMISRVVFILLWIHAGGMNADHFIIVGFMALLAFTLLIVISIRPVRGRAYEFFFYMHCALAIIFLGGGYYHANTEHYGAYIWPCFLIWGLDRFVRIIRLVTCNHSYFSPLSKSSEMEASTKLITSDLICLTIQRPPHFNWSPGQFAYLVAPGVSLLPFEGHPFTIELVFLINVRDGFTKRLHEVATKGETIKVLLDGPYGSRVDVDTFDNIVLVAGGSGVTYTLPILLDTIARVRSNKSKCERIVFIWSVRDAAHLRSISPTLISISNHIHPSLKIELRLFVTGSNDVDIDLSELSPSTLSSFVHLSISRGRPNLPAILEAEVEQARGRDMCVAVCGSQAIANTVRRTLGFHVTGLMTVMKSGANISLHVESFGYA</sequence>
<protein>
    <recommendedName>
        <fullName evidence="3">ferric-chelate reductase (NADPH)</fullName>
        <ecNumber evidence="3">1.16.1.9</ecNumber>
    </recommendedName>
</protein>
<organism evidence="16 17">
    <name type="scientific">Dendrothele bispora (strain CBS 962.96)</name>
    <dbReference type="NCBI Taxonomy" id="1314807"/>
    <lineage>
        <taxon>Eukaryota</taxon>
        <taxon>Fungi</taxon>
        <taxon>Dikarya</taxon>
        <taxon>Basidiomycota</taxon>
        <taxon>Agaricomycotina</taxon>
        <taxon>Agaricomycetes</taxon>
        <taxon>Agaricomycetidae</taxon>
        <taxon>Agaricales</taxon>
        <taxon>Agaricales incertae sedis</taxon>
        <taxon>Dendrothele</taxon>
    </lineage>
</organism>
<comment type="similarity">
    <text evidence="2">Belongs to the ferric reductase (FRE) family.</text>
</comment>
<dbReference type="Pfam" id="PF08022">
    <property type="entry name" value="FAD_binding_8"/>
    <property type="match status" value="1"/>
</dbReference>
<feature type="transmembrane region" description="Helical" evidence="14">
    <location>
        <begin position="22"/>
        <end position="44"/>
    </location>
</feature>
<name>A0A4S8L1C3_DENBC</name>
<evidence type="ECO:0000256" key="14">
    <source>
        <dbReference type="SAM" id="Phobius"/>
    </source>
</evidence>
<evidence type="ECO:0000256" key="4">
    <source>
        <dbReference type="ARBA" id="ARBA00022448"/>
    </source>
</evidence>
<feature type="transmembrane region" description="Helical" evidence="14">
    <location>
        <begin position="101"/>
        <end position="124"/>
    </location>
</feature>
<keyword evidence="12" id="KW-0325">Glycoprotein</keyword>
<evidence type="ECO:0000313" key="16">
    <source>
        <dbReference type="EMBL" id="THU82061.1"/>
    </source>
</evidence>
<dbReference type="CDD" id="cd06186">
    <property type="entry name" value="NOX_Duox_like_FAD_NADP"/>
    <property type="match status" value="1"/>
</dbReference>
<evidence type="ECO:0000313" key="17">
    <source>
        <dbReference type="Proteomes" id="UP000297245"/>
    </source>
</evidence>
<dbReference type="InterPro" id="IPR039261">
    <property type="entry name" value="FNR_nucleotide-bd"/>
</dbReference>
<dbReference type="GO" id="GO:0015677">
    <property type="term" value="P:copper ion import"/>
    <property type="evidence" value="ECO:0007669"/>
    <property type="project" value="TreeGrafter"/>
</dbReference>
<dbReference type="GO" id="GO:0005886">
    <property type="term" value="C:plasma membrane"/>
    <property type="evidence" value="ECO:0007669"/>
    <property type="project" value="UniProtKB-SubCell"/>
</dbReference>
<evidence type="ECO:0000256" key="12">
    <source>
        <dbReference type="ARBA" id="ARBA00023180"/>
    </source>
</evidence>
<dbReference type="Pfam" id="PF08030">
    <property type="entry name" value="NAD_binding_6"/>
    <property type="match status" value="1"/>
</dbReference>
<accession>A0A4S8L1C3</accession>
<dbReference type="PANTHER" id="PTHR32361">
    <property type="entry name" value="FERRIC/CUPRIC REDUCTASE TRANSMEMBRANE COMPONENT"/>
    <property type="match status" value="1"/>
</dbReference>
<dbReference type="Proteomes" id="UP000297245">
    <property type="component" value="Unassembled WGS sequence"/>
</dbReference>
<evidence type="ECO:0000256" key="7">
    <source>
        <dbReference type="ARBA" id="ARBA00022982"/>
    </source>
</evidence>
<feature type="transmembrane region" description="Helical" evidence="14">
    <location>
        <begin position="231"/>
        <end position="250"/>
    </location>
</feature>
<evidence type="ECO:0000256" key="9">
    <source>
        <dbReference type="ARBA" id="ARBA00023002"/>
    </source>
</evidence>
<keyword evidence="10" id="KW-0406">Ion transport</keyword>
<keyword evidence="4" id="KW-0813">Transport</keyword>
<feature type="transmembrane region" description="Helical" evidence="14">
    <location>
        <begin position="201"/>
        <end position="219"/>
    </location>
</feature>
<evidence type="ECO:0000256" key="5">
    <source>
        <dbReference type="ARBA" id="ARBA00022475"/>
    </source>
</evidence>
<keyword evidence="7" id="KW-0249">Electron transport</keyword>
<dbReference type="Pfam" id="PF01794">
    <property type="entry name" value="Ferric_reduct"/>
    <property type="match status" value="1"/>
</dbReference>
<dbReference type="InterPro" id="IPR017938">
    <property type="entry name" value="Riboflavin_synthase-like_b-brl"/>
</dbReference>
<dbReference type="SFLD" id="SFLDS00052">
    <property type="entry name" value="Ferric_Reductase_Domain"/>
    <property type="match status" value="1"/>
</dbReference>
<keyword evidence="6 14" id="KW-0812">Transmembrane</keyword>
<dbReference type="GO" id="GO:0052851">
    <property type="term" value="F:ferric-chelate reductase (NADPH) activity"/>
    <property type="evidence" value="ECO:0007669"/>
    <property type="project" value="UniProtKB-EC"/>
</dbReference>
<dbReference type="PROSITE" id="PS51384">
    <property type="entry name" value="FAD_FR"/>
    <property type="match status" value="1"/>
</dbReference>
<dbReference type="InterPro" id="IPR013130">
    <property type="entry name" value="Fe3_Rdtase_TM_dom"/>
</dbReference>
<dbReference type="SUPFAM" id="SSF52343">
    <property type="entry name" value="Ferredoxin reductase-like, C-terminal NADP-linked domain"/>
    <property type="match status" value="1"/>
</dbReference>
<dbReference type="InterPro" id="IPR013112">
    <property type="entry name" value="FAD-bd_8"/>
</dbReference>
<dbReference type="EMBL" id="ML179760">
    <property type="protein sequence ID" value="THU82061.1"/>
    <property type="molecule type" value="Genomic_DNA"/>
</dbReference>
<dbReference type="SUPFAM" id="SSF63380">
    <property type="entry name" value="Riboflavin synthase domain-like"/>
    <property type="match status" value="1"/>
</dbReference>
<dbReference type="GO" id="GO:0006879">
    <property type="term" value="P:intracellular iron ion homeostasis"/>
    <property type="evidence" value="ECO:0007669"/>
    <property type="project" value="TreeGrafter"/>
</dbReference>